<organism evidence="1 2">
    <name type="scientific">Catharanthus roseus</name>
    <name type="common">Madagascar periwinkle</name>
    <name type="synonym">Vinca rosea</name>
    <dbReference type="NCBI Taxonomy" id="4058"/>
    <lineage>
        <taxon>Eukaryota</taxon>
        <taxon>Viridiplantae</taxon>
        <taxon>Streptophyta</taxon>
        <taxon>Embryophyta</taxon>
        <taxon>Tracheophyta</taxon>
        <taxon>Spermatophyta</taxon>
        <taxon>Magnoliopsida</taxon>
        <taxon>eudicotyledons</taxon>
        <taxon>Gunneridae</taxon>
        <taxon>Pentapetalae</taxon>
        <taxon>asterids</taxon>
        <taxon>lamiids</taxon>
        <taxon>Gentianales</taxon>
        <taxon>Apocynaceae</taxon>
        <taxon>Rauvolfioideae</taxon>
        <taxon>Vinceae</taxon>
        <taxon>Catharanthinae</taxon>
        <taxon>Catharanthus</taxon>
    </lineage>
</organism>
<sequence length="156" mass="17936">MSMHISENASSHLGSLNSNSNFSYLFYKCLSGYETEKEFLATWKKIILISLKNHSWVDRLFSLREKWCTSLNNDVFNAGLKSASRSEGTNQVLNGIGHKITCLTKFMLELDRKIGEWRQKEADANFHCKQSKVIQIKESMILQRVEGHDAQSLQTF</sequence>
<evidence type="ECO:0000313" key="2">
    <source>
        <dbReference type="Proteomes" id="UP001060085"/>
    </source>
</evidence>
<dbReference type="EMBL" id="CM044704">
    <property type="protein sequence ID" value="KAI5668730.1"/>
    <property type="molecule type" value="Genomic_DNA"/>
</dbReference>
<evidence type="ECO:0000313" key="1">
    <source>
        <dbReference type="EMBL" id="KAI5668730.1"/>
    </source>
</evidence>
<proteinExistence type="predicted"/>
<protein>
    <submittedName>
        <fullName evidence="1">Uncharacterized protein</fullName>
    </submittedName>
</protein>
<reference evidence="2" key="1">
    <citation type="journal article" date="2023" name="Nat. Plants">
        <title>Single-cell RNA sequencing provides a high-resolution roadmap for understanding the multicellular compartmentation of specialized metabolism.</title>
        <authorList>
            <person name="Sun S."/>
            <person name="Shen X."/>
            <person name="Li Y."/>
            <person name="Li Y."/>
            <person name="Wang S."/>
            <person name="Li R."/>
            <person name="Zhang H."/>
            <person name="Shen G."/>
            <person name="Guo B."/>
            <person name="Wei J."/>
            <person name="Xu J."/>
            <person name="St-Pierre B."/>
            <person name="Chen S."/>
            <person name="Sun C."/>
        </authorList>
    </citation>
    <scope>NUCLEOTIDE SEQUENCE [LARGE SCALE GENOMIC DNA]</scope>
</reference>
<accession>A0ACC0B7V7</accession>
<dbReference type="Proteomes" id="UP001060085">
    <property type="component" value="Linkage Group LG04"/>
</dbReference>
<gene>
    <name evidence="1" type="ORF">M9H77_18583</name>
</gene>
<comment type="caution">
    <text evidence="1">The sequence shown here is derived from an EMBL/GenBank/DDBJ whole genome shotgun (WGS) entry which is preliminary data.</text>
</comment>
<name>A0ACC0B7V7_CATRO</name>
<keyword evidence="2" id="KW-1185">Reference proteome</keyword>